<feature type="transmembrane region" description="Helical" evidence="9">
    <location>
        <begin position="354"/>
        <end position="377"/>
    </location>
</feature>
<comment type="caution">
    <text evidence="11">The sequence shown here is derived from an EMBL/GenBank/DDBJ whole genome shotgun (WGS) entry which is preliminary data.</text>
</comment>
<evidence type="ECO:0000256" key="10">
    <source>
        <dbReference type="SAM" id="SignalP"/>
    </source>
</evidence>
<dbReference type="AlphaFoldDB" id="A0AAD9UCB8"/>
<evidence type="ECO:0000313" key="11">
    <source>
        <dbReference type="EMBL" id="KAK2184084.1"/>
    </source>
</evidence>
<keyword evidence="4" id="KW-0337">GPI-anchor biosynthesis</keyword>
<keyword evidence="7 9" id="KW-1133">Transmembrane helix</keyword>
<feature type="transmembrane region" description="Helical" evidence="9">
    <location>
        <begin position="316"/>
        <end position="334"/>
    </location>
</feature>
<evidence type="ECO:0000256" key="9">
    <source>
        <dbReference type="SAM" id="Phobius"/>
    </source>
</evidence>
<dbReference type="GO" id="GO:0016255">
    <property type="term" value="P:attachment of GPI anchor to protein"/>
    <property type="evidence" value="ECO:0007669"/>
    <property type="project" value="InterPro"/>
</dbReference>
<feature type="transmembrane region" description="Helical" evidence="9">
    <location>
        <begin position="184"/>
        <end position="208"/>
    </location>
</feature>
<feature type="transmembrane region" description="Helical" evidence="9">
    <location>
        <begin position="160"/>
        <end position="177"/>
    </location>
</feature>
<keyword evidence="5 9" id="KW-0812">Transmembrane</keyword>
<evidence type="ECO:0000256" key="2">
    <source>
        <dbReference type="ARBA" id="ARBA00004687"/>
    </source>
</evidence>
<sequence length="436" mass="49705">MAYPMLITVSAGIILRLWLHASTLGEWLSDKNEVSTPLTSWKRVTEGLALYKAGVSPYSGDIFHEMPLMLRFLHYINSLWGPAIYIVFVFTDFVTAIVLERIAKHCGRHLLVEQKKNVKTFSTDAQKILVKSSDLRYTRLQVVAIYLFNPYSVITCLAKSTAIFNNLAIALTILYTLKGKRSKACLSLAVASYISMYPIMLVVPTAIFIARQEVPEKTWTSSLTYGSIMQTLLCSCSALSFLLYYSYCLEGSWDFISSTYGFILSVPDLTPNIGIFWYFFTEMFEHFRLFFLCVFQINVFIYTVPLSIKLRDHPVFLMYTLITIMAIFKSYPSYADASLYLALLPLWTHTFSHMRNSFIVACMFIACSVLAPVQWYLWIYAGSANANFYFAITLVYATAQILLLTDLIFAFLRREYDLVHGLKPQVNGQPAQVVLS</sequence>
<dbReference type="Pfam" id="PF06728">
    <property type="entry name" value="PIG-U"/>
    <property type="match status" value="1"/>
</dbReference>
<comment type="similarity">
    <text evidence="3">Belongs to the PIGU family.</text>
</comment>
<dbReference type="Proteomes" id="UP001209878">
    <property type="component" value="Unassembled WGS sequence"/>
</dbReference>
<dbReference type="PANTHER" id="PTHR13121:SF0">
    <property type="entry name" value="PHOSPHATIDYLINOSITOL GLYCAN ANCHOR BIOSYNTHESIS CLASS U PROTEIN"/>
    <property type="match status" value="1"/>
</dbReference>
<keyword evidence="10" id="KW-0732">Signal</keyword>
<evidence type="ECO:0000256" key="3">
    <source>
        <dbReference type="ARBA" id="ARBA00010026"/>
    </source>
</evidence>
<feature type="transmembrane region" description="Helical" evidence="9">
    <location>
        <begin position="228"/>
        <end position="247"/>
    </location>
</feature>
<dbReference type="GO" id="GO:0042765">
    <property type="term" value="C:GPI-anchor transamidase complex"/>
    <property type="evidence" value="ECO:0007669"/>
    <property type="project" value="InterPro"/>
</dbReference>
<feature type="chain" id="PRO_5042009467" description="Phosphatidylinositol glycan anchor biosynthesis class U protein" evidence="10">
    <location>
        <begin position="26"/>
        <end position="436"/>
    </location>
</feature>
<feature type="transmembrane region" description="Helical" evidence="9">
    <location>
        <begin position="79"/>
        <end position="99"/>
    </location>
</feature>
<keyword evidence="8 9" id="KW-0472">Membrane</keyword>
<evidence type="ECO:0000256" key="1">
    <source>
        <dbReference type="ARBA" id="ARBA00004477"/>
    </source>
</evidence>
<comment type="pathway">
    <text evidence="2">Glycolipid biosynthesis; glycosylphosphatidylinositol-anchor biosynthesis.</text>
</comment>
<keyword evidence="6" id="KW-0256">Endoplasmic reticulum</keyword>
<gene>
    <name evidence="11" type="ORF">NP493_283g03002</name>
</gene>
<feature type="transmembrane region" description="Helical" evidence="9">
    <location>
        <begin position="286"/>
        <end position="304"/>
    </location>
</feature>
<dbReference type="GO" id="GO:0006506">
    <property type="term" value="P:GPI anchor biosynthetic process"/>
    <property type="evidence" value="ECO:0007669"/>
    <property type="project" value="UniProtKB-KW"/>
</dbReference>
<name>A0AAD9UCB8_RIDPI</name>
<comment type="subcellular location">
    <subcellularLocation>
        <location evidence="1">Endoplasmic reticulum membrane</location>
        <topology evidence="1">Multi-pass membrane protein</topology>
    </subcellularLocation>
</comment>
<dbReference type="EMBL" id="JAODUO010000283">
    <property type="protein sequence ID" value="KAK2184084.1"/>
    <property type="molecule type" value="Genomic_DNA"/>
</dbReference>
<accession>A0AAD9UCB8</accession>
<dbReference type="InterPro" id="IPR009600">
    <property type="entry name" value="PIG-U"/>
</dbReference>
<evidence type="ECO:0000313" key="12">
    <source>
        <dbReference type="Proteomes" id="UP001209878"/>
    </source>
</evidence>
<organism evidence="11 12">
    <name type="scientific">Ridgeia piscesae</name>
    <name type="common">Tubeworm</name>
    <dbReference type="NCBI Taxonomy" id="27915"/>
    <lineage>
        <taxon>Eukaryota</taxon>
        <taxon>Metazoa</taxon>
        <taxon>Spiralia</taxon>
        <taxon>Lophotrochozoa</taxon>
        <taxon>Annelida</taxon>
        <taxon>Polychaeta</taxon>
        <taxon>Sedentaria</taxon>
        <taxon>Canalipalpata</taxon>
        <taxon>Sabellida</taxon>
        <taxon>Siboglinidae</taxon>
        <taxon>Ridgeia</taxon>
    </lineage>
</organism>
<dbReference type="PANTHER" id="PTHR13121">
    <property type="entry name" value="GPI TRANSAMIDASE COMPONENT PIG-U"/>
    <property type="match status" value="1"/>
</dbReference>
<keyword evidence="12" id="KW-1185">Reference proteome</keyword>
<evidence type="ECO:0000256" key="4">
    <source>
        <dbReference type="ARBA" id="ARBA00022502"/>
    </source>
</evidence>
<evidence type="ECO:0000256" key="5">
    <source>
        <dbReference type="ARBA" id="ARBA00022692"/>
    </source>
</evidence>
<feature type="signal peptide" evidence="10">
    <location>
        <begin position="1"/>
        <end position="25"/>
    </location>
</feature>
<proteinExistence type="inferred from homology"/>
<evidence type="ECO:0000256" key="8">
    <source>
        <dbReference type="ARBA" id="ARBA00023136"/>
    </source>
</evidence>
<feature type="transmembrane region" description="Helical" evidence="9">
    <location>
        <begin position="259"/>
        <end position="280"/>
    </location>
</feature>
<protein>
    <recommendedName>
        <fullName evidence="13">Phosphatidylinositol glycan anchor biosynthesis class U protein</fullName>
    </recommendedName>
</protein>
<feature type="transmembrane region" description="Helical" evidence="9">
    <location>
        <begin position="389"/>
        <end position="412"/>
    </location>
</feature>
<evidence type="ECO:0008006" key="13">
    <source>
        <dbReference type="Google" id="ProtNLM"/>
    </source>
</evidence>
<evidence type="ECO:0000256" key="7">
    <source>
        <dbReference type="ARBA" id="ARBA00022989"/>
    </source>
</evidence>
<reference evidence="11" key="1">
    <citation type="journal article" date="2023" name="Mol. Biol. Evol.">
        <title>Third-Generation Sequencing Reveals the Adaptive Role of the Epigenome in Three Deep-Sea Polychaetes.</title>
        <authorList>
            <person name="Perez M."/>
            <person name="Aroh O."/>
            <person name="Sun Y."/>
            <person name="Lan Y."/>
            <person name="Juniper S.K."/>
            <person name="Young C.R."/>
            <person name="Angers B."/>
            <person name="Qian P.Y."/>
        </authorList>
    </citation>
    <scope>NUCLEOTIDE SEQUENCE</scope>
    <source>
        <strain evidence="11">R07B-5</strain>
    </source>
</reference>
<evidence type="ECO:0000256" key="6">
    <source>
        <dbReference type="ARBA" id="ARBA00022824"/>
    </source>
</evidence>